<dbReference type="SUPFAM" id="SSF47923">
    <property type="entry name" value="Ypt/Rab-GAP domain of gyp1p"/>
    <property type="match status" value="2"/>
</dbReference>
<keyword evidence="1" id="KW-0343">GTPase activation</keyword>
<dbReference type="Gene3D" id="1.10.472.80">
    <property type="entry name" value="Ypt/Rab-GAP domain of gyp1p, domain 3"/>
    <property type="match status" value="1"/>
</dbReference>
<feature type="compositionally biased region" description="Gly residues" evidence="2">
    <location>
        <begin position="455"/>
        <end position="471"/>
    </location>
</feature>
<evidence type="ECO:0000313" key="4">
    <source>
        <dbReference type="EMBL" id="KAL1889381.1"/>
    </source>
</evidence>
<dbReference type="InterPro" id="IPR035969">
    <property type="entry name" value="Rab-GAP_TBC_sf"/>
</dbReference>
<feature type="region of interest" description="Disordered" evidence="2">
    <location>
        <begin position="445"/>
        <end position="480"/>
    </location>
</feature>
<proteinExistence type="predicted"/>
<feature type="compositionally biased region" description="Basic and acidic residues" evidence="2">
    <location>
        <begin position="603"/>
        <end position="621"/>
    </location>
</feature>
<dbReference type="Proteomes" id="UP001583186">
    <property type="component" value="Unassembled WGS sequence"/>
</dbReference>
<feature type="compositionally biased region" description="Basic and acidic residues" evidence="2">
    <location>
        <begin position="889"/>
        <end position="900"/>
    </location>
</feature>
<dbReference type="Pfam" id="PF00566">
    <property type="entry name" value="RabGAP-TBC"/>
    <property type="match status" value="2"/>
</dbReference>
<dbReference type="EMBL" id="JAWCUI010000075">
    <property type="protein sequence ID" value="KAL1889381.1"/>
    <property type="molecule type" value="Genomic_DNA"/>
</dbReference>
<evidence type="ECO:0000256" key="2">
    <source>
        <dbReference type="SAM" id="MobiDB-lite"/>
    </source>
</evidence>
<dbReference type="SMART" id="SM00164">
    <property type="entry name" value="TBC"/>
    <property type="match status" value="1"/>
</dbReference>
<evidence type="ECO:0000256" key="1">
    <source>
        <dbReference type="ARBA" id="ARBA00022468"/>
    </source>
</evidence>
<protein>
    <recommendedName>
        <fullName evidence="3">Rab-GAP TBC domain-containing protein</fullName>
    </recommendedName>
</protein>
<evidence type="ECO:0000259" key="3">
    <source>
        <dbReference type="PROSITE" id="PS50086"/>
    </source>
</evidence>
<dbReference type="Gene3D" id="1.10.8.270">
    <property type="entry name" value="putative rabgap domain of human tbc1 domain family member 14 like domains"/>
    <property type="match status" value="1"/>
</dbReference>
<feature type="region of interest" description="Disordered" evidence="2">
    <location>
        <begin position="589"/>
        <end position="621"/>
    </location>
</feature>
<feature type="compositionally biased region" description="Low complexity" evidence="2">
    <location>
        <begin position="807"/>
        <end position="826"/>
    </location>
</feature>
<feature type="domain" description="Rab-GAP TBC" evidence="3">
    <location>
        <begin position="36"/>
        <end position="327"/>
    </location>
</feature>
<dbReference type="InterPro" id="IPR000195">
    <property type="entry name" value="Rab-GAP-TBC_dom"/>
</dbReference>
<feature type="compositionally biased region" description="Polar residues" evidence="2">
    <location>
        <begin position="786"/>
        <end position="797"/>
    </location>
</feature>
<feature type="region of interest" description="Disordered" evidence="2">
    <location>
        <begin position="527"/>
        <end position="548"/>
    </location>
</feature>
<evidence type="ECO:0000313" key="5">
    <source>
        <dbReference type="Proteomes" id="UP001583186"/>
    </source>
</evidence>
<dbReference type="PROSITE" id="PS50086">
    <property type="entry name" value="TBC_RABGAP"/>
    <property type="match status" value="1"/>
</dbReference>
<reference evidence="4 5" key="1">
    <citation type="journal article" date="2024" name="IMA Fungus">
        <title>IMA Genome - F19 : A genome assembly and annotation guide to empower mycologists, including annotated draft genome sequences of Ceratocystis pirilliformis, Diaporthe australafricana, Fusarium ophioides, Paecilomyces lecythidis, and Sporothrix stenoceras.</title>
        <authorList>
            <person name="Aylward J."/>
            <person name="Wilson A.M."/>
            <person name="Visagie C.M."/>
            <person name="Spraker J."/>
            <person name="Barnes I."/>
            <person name="Buitendag C."/>
            <person name="Ceriani C."/>
            <person name="Del Mar Angel L."/>
            <person name="du Plessis D."/>
            <person name="Fuchs T."/>
            <person name="Gasser K."/>
            <person name="Kramer D."/>
            <person name="Li W."/>
            <person name="Munsamy K."/>
            <person name="Piso A."/>
            <person name="Price J.L."/>
            <person name="Sonnekus B."/>
            <person name="Thomas C."/>
            <person name="van der Nest A."/>
            <person name="van Dijk A."/>
            <person name="van Heerden A."/>
            <person name="van Vuuren N."/>
            <person name="Yilmaz N."/>
            <person name="Duong T.A."/>
            <person name="van der Merwe N.A."/>
            <person name="Wingfield M.J."/>
            <person name="Wingfield B.D."/>
        </authorList>
    </citation>
    <scope>NUCLEOTIDE SEQUENCE [LARGE SCALE GENOMIC DNA]</scope>
    <source>
        <strain evidence="4 5">CMW 5346</strain>
    </source>
</reference>
<gene>
    <name evidence="4" type="ORF">Sste5346_008948</name>
</gene>
<keyword evidence="5" id="KW-1185">Reference proteome</keyword>
<sequence>MRTLDESRRRWKETQKDGGDVAALQRAVKFNGPTSPCEAGLRSVCWKAFLLFRDDDSAADRNLVLRETREDYEAMRGTYMRFIKHPERLAEMTDDPLADDPESPWDTFRKDELVRAEILQDVRRLPDDPFYHQEEIQTLILDVLFVYCKEHPDAGGYRQGMHELLAPLVYVLSEDAIESNSLRGVPAPEDADMIEMLDNCFLEHDAYALFVKIMGRARAFYEMSSSSSSANASTATHETGTTSDLFSPLASSSANSAGGVEESAIVELSKEIHEGTLMKVDPELAIHLKNIEILPQIFLIRWIRLLFGREFPFKQLLILWDSIFAYDPKLHLVPLISVAMLLRIRWKLLEADYSVALQSLLKYPAPQPPHGPHTFVDDAIYLRDHLDAAGGSNLILKYTGRAPSRVFSPAGSSPTSTLRPTTPAAAFAAGLGSLRSRTLKVARSPLRVSRHGSNSGSGSGEGLGITGGGDGTSPSPASSRLFQGREGMEALFQGAAKGVLERGEKLGINRAVRDAVGEIKRNMAEARQAAAANRGPGGEGKSVASLFSPTADGKRLSYGQAMRIMTDMERRNQQLARMLDETVTTLKTVARGAPAKAPADTLGEEKSESDKAAAQEEREQQWQEWLEEVELAAAKVQFVKVHLEDSSLTLPVDEPRPASPTEDTTMSVSEKESTPGPSVSSDAKSPADANAAPRTPLLQSEAPDNDFAPVTPLAQTEGSKAEHDDDSMDVDVDNDVLDSPEKAPALPARSPQPQQAEVAPHPQPSQPKQPTPLLVKEEEQRPHTIPTRSTLAQSSFSWMLEPGDTASSLSNNNSGSNNDGARSSSPPKKPPRPTAASRTKHAFLFGEVVNQSPLGGGASDDPLADTQMDGASDGRPRPVTSDEIFGLEPLKRALPKKDGE</sequence>
<dbReference type="PANTHER" id="PTHR22957:SF337">
    <property type="entry name" value="TBC1 DOMAIN FAMILY MEMBER 5"/>
    <property type="match status" value="1"/>
</dbReference>
<comment type="caution">
    <text evidence="4">The sequence shown here is derived from an EMBL/GenBank/DDBJ whole genome shotgun (WGS) entry which is preliminary data.</text>
</comment>
<feature type="compositionally biased region" description="Pro residues" evidence="2">
    <location>
        <begin position="761"/>
        <end position="770"/>
    </location>
</feature>
<name>A0ABR3YM61_9PEZI</name>
<accession>A0ABR3YM61</accession>
<feature type="region of interest" description="Disordered" evidence="2">
    <location>
        <begin position="650"/>
        <end position="900"/>
    </location>
</feature>
<organism evidence="4 5">
    <name type="scientific">Sporothrix stenoceras</name>
    <dbReference type="NCBI Taxonomy" id="5173"/>
    <lineage>
        <taxon>Eukaryota</taxon>
        <taxon>Fungi</taxon>
        <taxon>Dikarya</taxon>
        <taxon>Ascomycota</taxon>
        <taxon>Pezizomycotina</taxon>
        <taxon>Sordariomycetes</taxon>
        <taxon>Sordariomycetidae</taxon>
        <taxon>Ophiostomatales</taxon>
        <taxon>Ophiostomataceae</taxon>
        <taxon>Sporothrix</taxon>
    </lineage>
</organism>
<dbReference type="PANTHER" id="PTHR22957">
    <property type="entry name" value="TBC1 DOMAIN FAMILY MEMBER GTPASE-ACTIVATING PROTEIN"/>
    <property type="match status" value="1"/>
</dbReference>
<feature type="compositionally biased region" description="Acidic residues" evidence="2">
    <location>
        <begin position="724"/>
        <end position="738"/>
    </location>
</feature>